<name>A0A2P2LNL7_RHIMU</name>
<accession>A0A2P2LNL7</accession>
<sequence>MVCERNWITSEPTWNSCFSTWGSNTVLQLPGCHVSG</sequence>
<dbReference type="AlphaFoldDB" id="A0A2P2LNL7"/>
<evidence type="ECO:0000313" key="1">
    <source>
        <dbReference type="EMBL" id="MBX19550.1"/>
    </source>
</evidence>
<proteinExistence type="predicted"/>
<organism evidence="1">
    <name type="scientific">Rhizophora mucronata</name>
    <name type="common">Asiatic mangrove</name>
    <dbReference type="NCBI Taxonomy" id="61149"/>
    <lineage>
        <taxon>Eukaryota</taxon>
        <taxon>Viridiplantae</taxon>
        <taxon>Streptophyta</taxon>
        <taxon>Embryophyta</taxon>
        <taxon>Tracheophyta</taxon>
        <taxon>Spermatophyta</taxon>
        <taxon>Magnoliopsida</taxon>
        <taxon>eudicotyledons</taxon>
        <taxon>Gunneridae</taxon>
        <taxon>Pentapetalae</taxon>
        <taxon>rosids</taxon>
        <taxon>fabids</taxon>
        <taxon>Malpighiales</taxon>
        <taxon>Rhizophoraceae</taxon>
        <taxon>Rhizophora</taxon>
    </lineage>
</organism>
<reference evidence="1" key="1">
    <citation type="submission" date="2018-02" db="EMBL/GenBank/DDBJ databases">
        <title>Rhizophora mucronata_Transcriptome.</title>
        <authorList>
            <person name="Meera S.P."/>
            <person name="Sreeshan A."/>
            <person name="Augustine A."/>
        </authorList>
    </citation>
    <scope>NUCLEOTIDE SEQUENCE</scope>
    <source>
        <tissue evidence="1">Leaf</tissue>
    </source>
</reference>
<dbReference type="EMBL" id="GGEC01039066">
    <property type="protein sequence ID" value="MBX19550.1"/>
    <property type="molecule type" value="Transcribed_RNA"/>
</dbReference>
<protein>
    <submittedName>
        <fullName evidence="1">Uncharacterized protein LOC105113285</fullName>
    </submittedName>
</protein>